<accession>A0A072P8G2</accession>
<name>A0A072P8G2_9EURO</name>
<proteinExistence type="predicted"/>
<dbReference type="VEuPathDB" id="FungiDB:A1O9_07960"/>
<evidence type="ECO:0000313" key="4">
    <source>
        <dbReference type="Proteomes" id="UP000027920"/>
    </source>
</evidence>
<evidence type="ECO:0000256" key="2">
    <source>
        <dbReference type="ARBA" id="ARBA00023242"/>
    </source>
</evidence>
<dbReference type="STRING" id="1182545.A0A072P8G2"/>
<keyword evidence="4" id="KW-1185">Reference proteome</keyword>
<dbReference type="OrthoDB" id="5418899at2759"/>
<dbReference type="GO" id="GO:0000976">
    <property type="term" value="F:transcription cis-regulatory region binding"/>
    <property type="evidence" value="ECO:0007669"/>
    <property type="project" value="TreeGrafter"/>
</dbReference>
<dbReference type="GO" id="GO:0003700">
    <property type="term" value="F:DNA-binding transcription factor activity"/>
    <property type="evidence" value="ECO:0007669"/>
    <property type="project" value="TreeGrafter"/>
</dbReference>
<dbReference type="RefSeq" id="XP_013258969.1">
    <property type="nucleotide sequence ID" value="XM_013403515.1"/>
</dbReference>
<keyword evidence="2" id="KW-0539">Nucleus</keyword>
<dbReference type="Proteomes" id="UP000027920">
    <property type="component" value="Unassembled WGS sequence"/>
</dbReference>
<comment type="subcellular location">
    <subcellularLocation>
        <location evidence="1">Nucleus</location>
    </subcellularLocation>
</comment>
<dbReference type="EMBL" id="AMGV01000006">
    <property type="protein sequence ID" value="KEF56379.1"/>
    <property type="molecule type" value="Genomic_DNA"/>
</dbReference>
<dbReference type="Pfam" id="PF11951">
    <property type="entry name" value="Fungal_trans_2"/>
    <property type="match status" value="1"/>
</dbReference>
<dbReference type="HOGENOM" id="CLU_013869_3_0_1"/>
<evidence type="ECO:0000256" key="1">
    <source>
        <dbReference type="ARBA" id="ARBA00004123"/>
    </source>
</evidence>
<dbReference type="GO" id="GO:0005634">
    <property type="term" value="C:nucleus"/>
    <property type="evidence" value="ECO:0007669"/>
    <property type="project" value="UniProtKB-SubCell"/>
</dbReference>
<dbReference type="AlphaFoldDB" id="A0A072P8G2"/>
<sequence length="449" mass="51013">MDLFDTGGYFSQKIPILAATRPLLKHAACAFATKHLQRVRRQADCSHNYSRSQTAIGEISQNFSHVDWSYKSVEHYDNAISLLLESVQLVDSQQEVYGEKGYPDEILATVAILSMYELMDAPGPEWKAHLSALPLLDNSSFELHNPTSSISNIQLTAAKRSIFWNFARQDFLSAFIGETRTRLDPGDVQLWRKVGIHVDENGILLQNKNLRDFRTNDAGRETLHSDDGVEVEEDMISNSMIWLLGKIVNFLAAGDGIYPGDFELPTARQQRFAIPQEELLGRWNLLQQELQTWYDSLPSTFAPCARTKLASQDTQDSPIDLPNFEKVWYSIPMCAATMQYYHMARIILLVNRPQESTAIKSSITARLWSYRMIQEEAQYHSREICGISLSNLPDAVRIHSLQPLFVAGQCLSETFERRAVLGILSSIQKDLGWATGYRMRKLEEEWNAG</sequence>
<evidence type="ECO:0008006" key="5">
    <source>
        <dbReference type="Google" id="ProtNLM"/>
    </source>
</evidence>
<comment type="caution">
    <text evidence="3">The sequence shown here is derived from an EMBL/GenBank/DDBJ whole genome shotgun (WGS) entry which is preliminary data.</text>
</comment>
<dbReference type="GeneID" id="25282873"/>
<dbReference type="PANTHER" id="PTHR37534">
    <property type="entry name" value="TRANSCRIPTIONAL ACTIVATOR PROTEIN UGA3"/>
    <property type="match status" value="1"/>
</dbReference>
<reference evidence="3 4" key="1">
    <citation type="submission" date="2013-03" db="EMBL/GenBank/DDBJ databases">
        <title>The Genome Sequence of Exophiala aquamarina CBS 119918.</title>
        <authorList>
            <consortium name="The Broad Institute Genomics Platform"/>
            <person name="Cuomo C."/>
            <person name="de Hoog S."/>
            <person name="Gorbushina A."/>
            <person name="Walker B."/>
            <person name="Young S.K."/>
            <person name="Zeng Q."/>
            <person name="Gargeya S."/>
            <person name="Fitzgerald M."/>
            <person name="Haas B."/>
            <person name="Abouelleil A."/>
            <person name="Allen A.W."/>
            <person name="Alvarado L."/>
            <person name="Arachchi H.M."/>
            <person name="Berlin A.M."/>
            <person name="Chapman S.B."/>
            <person name="Gainer-Dewar J."/>
            <person name="Goldberg J."/>
            <person name="Griggs A."/>
            <person name="Gujja S."/>
            <person name="Hansen M."/>
            <person name="Howarth C."/>
            <person name="Imamovic A."/>
            <person name="Ireland A."/>
            <person name="Larimer J."/>
            <person name="McCowan C."/>
            <person name="Murphy C."/>
            <person name="Pearson M."/>
            <person name="Poon T.W."/>
            <person name="Priest M."/>
            <person name="Roberts A."/>
            <person name="Saif S."/>
            <person name="Shea T."/>
            <person name="Sisk P."/>
            <person name="Sykes S."/>
            <person name="Wortman J."/>
            <person name="Nusbaum C."/>
            <person name="Birren B."/>
        </authorList>
    </citation>
    <scope>NUCLEOTIDE SEQUENCE [LARGE SCALE GENOMIC DNA]</scope>
    <source>
        <strain evidence="3 4">CBS 119918</strain>
    </source>
</reference>
<evidence type="ECO:0000313" key="3">
    <source>
        <dbReference type="EMBL" id="KEF56379.1"/>
    </source>
</evidence>
<dbReference type="PANTHER" id="PTHR37534:SF9">
    <property type="entry name" value="ZN(II)2CYS6 TRANSCRIPTION FACTOR (EUROFUNG)"/>
    <property type="match status" value="1"/>
</dbReference>
<gene>
    <name evidence="3" type="ORF">A1O9_07960</name>
</gene>
<protein>
    <recommendedName>
        <fullName evidence="5">Transcription factor domain-containing protein</fullName>
    </recommendedName>
</protein>
<dbReference type="InterPro" id="IPR021858">
    <property type="entry name" value="Fun_TF"/>
</dbReference>
<dbReference type="GO" id="GO:0045944">
    <property type="term" value="P:positive regulation of transcription by RNA polymerase II"/>
    <property type="evidence" value="ECO:0007669"/>
    <property type="project" value="TreeGrafter"/>
</dbReference>
<organism evidence="3 4">
    <name type="scientific">Exophiala aquamarina CBS 119918</name>
    <dbReference type="NCBI Taxonomy" id="1182545"/>
    <lineage>
        <taxon>Eukaryota</taxon>
        <taxon>Fungi</taxon>
        <taxon>Dikarya</taxon>
        <taxon>Ascomycota</taxon>
        <taxon>Pezizomycotina</taxon>
        <taxon>Eurotiomycetes</taxon>
        <taxon>Chaetothyriomycetidae</taxon>
        <taxon>Chaetothyriales</taxon>
        <taxon>Herpotrichiellaceae</taxon>
        <taxon>Exophiala</taxon>
    </lineage>
</organism>